<dbReference type="InterPro" id="IPR005334">
    <property type="entry name" value="Tctex-1-like"/>
</dbReference>
<dbReference type="GO" id="GO:0005737">
    <property type="term" value="C:cytoplasm"/>
    <property type="evidence" value="ECO:0007669"/>
    <property type="project" value="TreeGrafter"/>
</dbReference>
<feature type="compositionally biased region" description="Polar residues" evidence="1">
    <location>
        <begin position="51"/>
        <end position="60"/>
    </location>
</feature>
<organism evidence="2 3">
    <name type="scientific">Capronia epimyces CBS 606.96</name>
    <dbReference type="NCBI Taxonomy" id="1182542"/>
    <lineage>
        <taxon>Eukaryota</taxon>
        <taxon>Fungi</taxon>
        <taxon>Dikarya</taxon>
        <taxon>Ascomycota</taxon>
        <taxon>Pezizomycotina</taxon>
        <taxon>Eurotiomycetes</taxon>
        <taxon>Chaetothyriomycetidae</taxon>
        <taxon>Chaetothyriales</taxon>
        <taxon>Herpotrichiellaceae</taxon>
        <taxon>Capronia</taxon>
    </lineage>
</organism>
<feature type="compositionally biased region" description="Basic and acidic residues" evidence="1">
    <location>
        <begin position="120"/>
        <end position="138"/>
    </location>
</feature>
<evidence type="ECO:0000256" key="1">
    <source>
        <dbReference type="SAM" id="MobiDB-lite"/>
    </source>
</evidence>
<dbReference type="GO" id="GO:0005868">
    <property type="term" value="C:cytoplasmic dynein complex"/>
    <property type="evidence" value="ECO:0007669"/>
    <property type="project" value="TreeGrafter"/>
</dbReference>
<evidence type="ECO:0000313" key="3">
    <source>
        <dbReference type="Proteomes" id="UP000019478"/>
    </source>
</evidence>
<dbReference type="CDD" id="cd21456">
    <property type="entry name" value="DLC-like_SpDlc1-like"/>
    <property type="match status" value="1"/>
</dbReference>
<feature type="region of interest" description="Disordered" evidence="1">
    <location>
        <begin position="1"/>
        <end position="66"/>
    </location>
</feature>
<dbReference type="eggNOG" id="ENOG502SQGV">
    <property type="taxonomic scope" value="Eukaryota"/>
</dbReference>
<comment type="caution">
    <text evidence="2">The sequence shown here is derived from an EMBL/GenBank/DDBJ whole genome shotgun (WGS) entry which is preliminary data.</text>
</comment>
<name>W9Y5K4_9EURO</name>
<feature type="compositionally biased region" description="Basic and acidic residues" evidence="1">
    <location>
        <begin position="94"/>
        <end position="105"/>
    </location>
</feature>
<keyword evidence="3" id="KW-1185">Reference proteome</keyword>
<dbReference type="STRING" id="1182542.W9Y5K4"/>
<reference evidence="2 3" key="1">
    <citation type="submission" date="2013-03" db="EMBL/GenBank/DDBJ databases">
        <title>The Genome Sequence of Capronia epimyces CBS 606.96.</title>
        <authorList>
            <consortium name="The Broad Institute Genomics Platform"/>
            <person name="Cuomo C."/>
            <person name="de Hoog S."/>
            <person name="Gorbushina A."/>
            <person name="Walker B."/>
            <person name="Young S.K."/>
            <person name="Zeng Q."/>
            <person name="Gargeya S."/>
            <person name="Fitzgerald M."/>
            <person name="Haas B."/>
            <person name="Abouelleil A."/>
            <person name="Allen A.W."/>
            <person name="Alvarado L."/>
            <person name="Arachchi H.M."/>
            <person name="Berlin A.M."/>
            <person name="Chapman S.B."/>
            <person name="Gainer-Dewar J."/>
            <person name="Goldberg J."/>
            <person name="Griggs A."/>
            <person name="Gujja S."/>
            <person name="Hansen M."/>
            <person name="Howarth C."/>
            <person name="Imamovic A."/>
            <person name="Ireland A."/>
            <person name="Larimer J."/>
            <person name="McCowan C."/>
            <person name="Murphy C."/>
            <person name="Pearson M."/>
            <person name="Poon T.W."/>
            <person name="Priest M."/>
            <person name="Roberts A."/>
            <person name="Saif S."/>
            <person name="Shea T."/>
            <person name="Sisk P."/>
            <person name="Sykes S."/>
            <person name="Wortman J."/>
            <person name="Nusbaum C."/>
            <person name="Birren B."/>
        </authorList>
    </citation>
    <scope>NUCLEOTIDE SEQUENCE [LARGE SCALE GENOMIC DNA]</scope>
    <source>
        <strain evidence="2 3">CBS 606.96</strain>
    </source>
</reference>
<dbReference type="OrthoDB" id="10059120at2759"/>
<dbReference type="GO" id="GO:0045505">
    <property type="term" value="F:dynein intermediate chain binding"/>
    <property type="evidence" value="ECO:0007669"/>
    <property type="project" value="TreeGrafter"/>
</dbReference>
<dbReference type="RefSeq" id="XP_007738244.1">
    <property type="nucleotide sequence ID" value="XM_007740054.1"/>
</dbReference>
<dbReference type="Gene3D" id="3.30.1140.40">
    <property type="entry name" value="Tctex-1"/>
    <property type="match status" value="1"/>
</dbReference>
<dbReference type="GO" id="GO:0007018">
    <property type="term" value="P:microtubule-based movement"/>
    <property type="evidence" value="ECO:0007669"/>
    <property type="project" value="TreeGrafter"/>
</dbReference>
<evidence type="ECO:0000313" key="2">
    <source>
        <dbReference type="EMBL" id="EXJ77734.1"/>
    </source>
</evidence>
<dbReference type="PANTHER" id="PTHR21255">
    <property type="entry name" value="T-COMPLEX-ASSOCIATED-TESTIS-EXPRESSED 1/ DYNEIN LIGHT CHAIN"/>
    <property type="match status" value="1"/>
</dbReference>
<protein>
    <recommendedName>
        <fullName evidence="4">Dynein light chain, cytosolic</fullName>
    </recommendedName>
</protein>
<feature type="compositionally biased region" description="Polar residues" evidence="1">
    <location>
        <begin position="153"/>
        <end position="163"/>
    </location>
</feature>
<feature type="region of interest" description="Disordered" evidence="1">
    <location>
        <begin position="94"/>
        <end position="163"/>
    </location>
</feature>
<dbReference type="InterPro" id="IPR038586">
    <property type="entry name" value="Tctex-1-like_sf"/>
</dbReference>
<sequence length="349" mass="38459">MSTLLRKVKSTINATALDPPSSRNADTLATRSRPQKVPSEWRPETFLDPSLVSNNPARQSQPEHPHALTQFRRRLSRKASTFSLRTKRWKAELRERRQEGKKGEESNLAQRFQDDSVQPEETHDKASVNQVADRDRRSFIVPDTKSHPAASAPVSQTQGEDATPITVTEASSLPQFLQDFIRKTQEGYICLDQEGGKISAKMASEHTSAPPVPYTRLKEITESTYQACEAALAGVQAYSHPDTESWNTTIINSILGALVEETTQKATASGSGTGQPQFKYVVNSTIIQHAAAPSSSSDDTKKTSGRRGMHAASGAYWNNEKDGMWSYKYPGADSKGLDVVVGIIWVWVG</sequence>
<feature type="compositionally biased region" description="Polar residues" evidence="1">
    <location>
        <begin position="21"/>
        <end position="32"/>
    </location>
</feature>
<evidence type="ECO:0008006" key="4">
    <source>
        <dbReference type="Google" id="ProtNLM"/>
    </source>
</evidence>
<gene>
    <name evidence="2" type="ORF">A1O3_09963</name>
</gene>
<accession>W9Y5K4</accession>
<proteinExistence type="predicted"/>
<dbReference type="Proteomes" id="UP000019478">
    <property type="component" value="Unassembled WGS sequence"/>
</dbReference>
<dbReference type="HOGENOM" id="CLU_049911_0_0_1"/>
<dbReference type="GeneID" id="19174044"/>
<dbReference type="Pfam" id="PF03645">
    <property type="entry name" value="Tctex-1"/>
    <property type="match status" value="1"/>
</dbReference>
<dbReference type="PANTHER" id="PTHR21255:SF4">
    <property type="entry name" value="DYNEIN LIGHT CHAIN TCTEX-TYPE"/>
    <property type="match status" value="1"/>
</dbReference>
<dbReference type="EMBL" id="AMGY01000010">
    <property type="protein sequence ID" value="EXJ77734.1"/>
    <property type="molecule type" value="Genomic_DNA"/>
</dbReference>
<dbReference type="AlphaFoldDB" id="W9Y5K4"/>